<gene>
    <name evidence="3" type="ORF">GCM10022202_15490</name>
</gene>
<protein>
    <submittedName>
        <fullName evidence="3">MerR family transcriptional regulator</fullName>
    </submittedName>
</protein>
<name>A0ABP7BDN0_9MICO</name>
<dbReference type="RefSeq" id="WP_221858770.1">
    <property type="nucleotide sequence ID" value="NZ_BAAAYV010000006.1"/>
</dbReference>
<organism evidence="3 4">
    <name type="scientific">Microbacterium marinilacus</name>
    <dbReference type="NCBI Taxonomy" id="415209"/>
    <lineage>
        <taxon>Bacteria</taxon>
        <taxon>Bacillati</taxon>
        <taxon>Actinomycetota</taxon>
        <taxon>Actinomycetes</taxon>
        <taxon>Micrococcales</taxon>
        <taxon>Microbacteriaceae</taxon>
        <taxon>Microbacterium</taxon>
    </lineage>
</organism>
<keyword evidence="4" id="KW-1185">Reference proteome</keyword>
<dbReference type="InterPro" id="IPR009061">
    <property type="entry name" value="DNA-bd_dom_put_sf"/>
</dbReference>
<keyword evidence="1" id="KW-0238">DNA-binding</keyword>
<dbReference type="PANTHER" id="PTHR30204:SF93">
    <property type="entry name" value="HTH MERR-TYPE DOMAIN-CONTAINING PROTEIN"/>
    <property type="match status" value="1"/>
</dbReference>
<dbReference type="Gene3D" id="1.10.1660.10">
    <property type="match status" value="1"/>
</dbReference>
<dbReference type="SMART" id="SM00422">
    <property type="entry name" value="HTH_MERR"/>
    <property type="match status" value="1"/>
</dbReference>
<dbReference type="EMBL" id="BAAAYV010000006">
    <property type="protein sequence ID" value="GAA3656145.1"/>
    <property type="molecule type" value="Genomic_DNA"/>
</dbReference>
<comment type="caution">
    <text evidence="3">The sequence shown here is derived from an EMBL/GenBank/DDBJ whole genome shotgun (WGS) entry which is preliminary data.</text>
</comment>
<evidence type="ECO:0000259" key="2">
    <source>
        <dbReference type="PROSITE" id="PS50937"/>
    </source>
</evidence>
<dbReference type="InterPro" id="IPR047057">
    <property type="entry name" value="MerR_fam"/>
</dbReference>
<dbReference type="PROSITE" id="PS50937">
    <property type="entry name" value="HTH_MERR_2"/>
    <property type="match status" value="1"/>
</dbReference>
<dbReference type="PANTHER" id="PTHR30204">
    <property type="entry name" value="REDOX-CYCLING DRUG-SENSING TRANSCRIPTIONAL ACTIVATOR SOXR"/>
    <property type="match status" value="1"/>
</dbReference>
<evidence type="ECO:0000313" key="4">
    <source>
        <dbReference type="Proteomes" id="UP001410795"/>
    </source>
</evidence>
<dbReference type="Pfam" id="PF13411">
    <property type="entry name" value="MerR_1"/>
    <property type="match status" value="1"/>
</dbReference>
<dbReference type="SUPFAM" id="SSF46955">
    <property type="entry name" value="Putative DNA-binding domain"/>
    <property type="match status" value="1"/>
</dbReference>
<feature type="domain" description="HTH merR-type" evidence="2">
    <location>
        <begin position="2"/>
        <end position="71"/>
    </location>
</feature>
<sequence>MAWSTRQLADLAGVTLRSIRHWHDVGLLPQPERRTNGYKQYTARHLVLALRIHRLSALGFGLDDVARMLESEQDGAESLRGLRDELDTRIAGLERVRAEVDELIELGASPDLSSDALLAMEALGDDPASRNIAILLTHLMPAEDTRAMVDALNDAPEELLHVNTAIQQLPPDATEQRIAPLVDRAASVTQEFLAAHGSSFPEVPDIPSDALSTDALTALAVEHMNPAQRRVLELVQERLLAWSEDADGARASR</sequence>
<evidence type="ECO:0000256" key="1">
    <source>
        <dbReference type="ARBA" id="ARBA00023125"/>
    </source>
</evidence>
<accession>A0ABP7BDN0</accession>
<dbReference type="Proteomes" id="UP001410795">
    <property type="component" value="Unassembled WGS sequence"/>
</dbReference>
<dbReference type="CDD" id="cd00592">
    <property type="entry name" value="HTH_MerR-like"/>
    <property type="match status" value="1"/>
</dbReference>
<proteinExistence type="predicted"/>
<evidence type="ECO:0000313" key="3">
    <source>
        <dbReference type="EMBL" id="GAA3656145.1"/>
    </source>
</evidence>
<dbReference type="InterPro" id="IPR000551">
    <property type="entry name" value="MerR-type_HTH_dom"/>
</dbReference>
<reference evidence="4" key="1">
    <citation type="journal article" date="2019" name="Int. J. Syst. Evol. Microbiol.">
        <title>The Global Catalogue of Microorganisms (GCM) 10K type strain sequencing project: providing services to taxonomists for standard genome sequencing and annotation.</title>
        <authorList>
            <consortium name="The Broad Institute Genomics Platform"/>
            <consortium name="The Broad Institute Genome Sequencing Center for Infectious Disease"/>
            <person name="Wu L."/>
            <person name="Ma J."/>
        </authorList>
    </citation>
    <scope>NUCLEOTIDE SEQUENCE [LARGE SCALE GENOMIC DNA]</scope>
    <source>
        <strain evidence="4">JCM 16546</strain>
    </source>
</reference>